<sequence>MLDPGAAGVTKQMMLDWLRINHPKSPISSSISKSEAAVKVREKQPKFFPDPKSDRPAMFIHQDLIFRNGTDRANNQLRPPSPHETKPVLPQPDAEIPLGNQFKRSASPSSSTRPSKRSNISTKELSRQMGSIKKNVKDKKRKQVAFSPKAMQAPTQAVSSKPVVNVMEEETQRDINALQHYEAPAMSPSASHMVKSPLVEQQPIPPTIQPMDDLIDLSDGDILSVGNLEIDIPPLKLPTSKVKSGVDVFHEERARADKTVGVLEASVSELSNRIECVEKQSSTNMAQHEGEKIETGMFDFLFDALIYF</sequence>
<proteinExistence type="predicted"/>
<feature type="compositionally biased region" description="Basic and acidic residues" evidence="1">
    <location>
        <begin position="36"/>
        <end position="55"/>
    </location>
</feature>
<feature type="region of interest" description="Disordered" evidence="1">
    <location>
        <begin position="71"/>
        <end position="162"/>
    </location>
</feature>
<feature type="compositionally biased region" description="Basic residues" evidence="1">
    <location>
        <begin position="134"/>
        <end position="143"/>
    </location>
</feature>
<evidence type="ECO:0000313" key="3">
    <source>
        <dbReference type="Proteomes" id="UP000001072"/>
    </source>
</evidence>
<dbReference type="AlphaFoldDB" id="F4SDK7"/>
<reference evidence="3" key="1">
    <citation type="journal article" date="2011" name="Proc. Natl. Acad. Sci. U.S.A.">
        <title>Obligate biotrophy features unraveled by the genomic analysis of rust fungi.</title>
        <authorList>
            <person name="Duplessis S."/>
            <person name="Cuomo C.A."/>
            <person name="Lin Y.-C."/>
            <person name="Aerts A."/>
            <person name="Tisserant E."/>
            <person name="Veneault-Fourrey C."/>
            <person name="Joly D.L."/>
            <person name="Hacquard S."/>
            <person name="Amselem J."/>
            <person name="Cantarel B.L."/>
            <person name="Chiu R."/>
            <person name="Coutinho P.M."/>
            <person name="Feau N."/>
            <person name="Field M."/>
            <person name="Frey P."/>
            <person name="Gelhaye E."/>
            <person name="Goldberg J."/>
            <person name="Grabherr M.G."/>
            <person name="Kodira C.D."/>
            <person name="Kohler A."/>
            <person name="Kuees U."/>
            <person name="Lindquist E.A."/>
            <person name="Lucas S.M."/>
            <person name="Mago R."/>
            <person name="Mauceli E."/>
            <person name="Morin E."/>
            <person name="Murat C."/>
            <person name="Pangilinan J.L."/>
            <person name="Park R."/>
            <person name="Pearson M."/>
            <person name="Quesneville H."/>
            <person name="Rouhier N."/>
            <person name="Sakthikumar S."/>
            <person name="Salamov A.A."/>
            <person name="Schmutz J."/>
            <person name="Selles B."/>
            <person name="Shapiro H."/>
            <person name="Tanguay P."/>
            <person name="Tuskan G.A."/>
            <person name="Henrissat B."/>
            <person name="Van de Peer Y."/>
            <person name="Rouze P."/>
            <person name="Ellis J.G."/>
            <person name="Dodds P.N."/>
            <person name="Schein J.E."/>
            <person name="Zhong S."/>
            <person name="Hamelin R.C."/>
            <person name="Grigoriev I.V."/>
            <person name="Szabo L.J."/>
            <person name="Martin F."/>
        </authorList>
    </citation>
    <scope>NUCLEOTIDE SEQUENCE [LARGE SCALE GENOMIC DNA]</scope>
    <source>
        <strain evidence="3">98AG31 / pathotype 3-4-7</strain>
    </source>
</reference>
<accession>F4SDK7</accession>
<dbReference type="GeneID" id="18934091"/>
<evidence type="ECO:0000256" key="1">
    <source>
        <dbReference type="SAM" id="MobiDB-lite"/>
    </source>
</evidence>
<keyword evidence="3" id="KW-1185">Reference proteome</keyword>
<dbReference type="InParanoid" id="F4SDK7"/>
<feature type="region of interest" description="Disordered" evidence="1">
    <location>
        <begin position="23"/>
        <end position="55"/>
    </location>
</feature>
<evidence type="ECO:0000313" key="2">
    <source>
        <dbReference type="EMBL" id="EGF97266.1"/>
    </source>
</evidence>
<dbReference type="KEGG" id="mlr:MELLADRAFT_86116"/>
<protein>
    <submittedName>
        <fullName evidence="2">Uncharacterized protein</fullName>
    </submittedName>
</protein>
<organism evidence="3">
    <name type="scientific">Melampsora larici-populina (strain 98AG31 / pathotype 3-4-7)</name>
    <name type="common">Poplar leaf rust fungus</name>
    <dbReference type="NCBI Taxonomy" id="747676"/>
    <lineage>
        <taxon>Eukaryota</taxon>
        <taxon>Fungi</taxon>
        <taxon>Dikarya</taxon>
        <taxon>Basidiomycota</taxon>
        <taxon>Pucciniomycotina</taxon>
        <taxon>Pucciniomycetes</taxon>
        <taxon>Pucciniales</taxon>
        <taxon>Melampsoraceae</taxon>
        <taxon>Melampsora</taxon>
    </lineage>
</organism>
<dbReference type="HOGENOM" id="CLU_049472_0_0_1"/>
<gene>
    <name evidence="2" type="ORF">MELLADRAFT_86116</name>
</gene>
<feature type="compositionally biased region" description="Low complexity" evidence="1">
    <location>
        <begin position="23"/>
        <end position="34"/>
    </location>
</feature>
<feature type="compositionally biased region" description="Low complexity" evidence="1">
    <location>
        <begin position="103"/>
        <end position="113"/>
    </location>
</feature>
<dbReference type="RefSeq" id="XP_007419461.1">
    <property type="nucleotide sequence ID" value="XM_007419399.1"/>
</dbReference>
<dbReference type="Proteomes" id="UP000001072">
    <property type="component" value="Unassembled WGS sequence"/>
</dbReference>
<dbReference type="VEuPathDB" id="FungiDB:MELLADRAFT_86116"/>
<dbReference type="EMBL" id="GL883265">
    <property type="protein sequence ID" value="EGF97266.1"/>
    <property type="molecule type" value="Genomic_DNA"/>
</dbReference>
<name>F4SDK7_MELLP</name>